<sequence>MTPTMHKILVHGATVMEIALLPIGMLSEEAAEARNKHFRLYRNSFARKFSREECNVDVLNRLLLSSDPLITSLRPKPPKSSKPFSKEAIEMLIAPDVDEKADESEDEPWHSSSS</sequence>
<evidence type="ECO:0000256" key="1">
    <source>
        <dbReference type="SAM" id="MobiDB-lite"/>
    </source>
</evidence>
<accession>A0A1E1WB45</accession>
<gene>
    <name evidence="2" type="ORF">g.1198</name>
</gene>
<feature type="region of interest" description="Disordered" evidence="1">
    <location>
        <begin position="94"/>
        <end position="114"/>
    </location>
</feature>
<proteinExistence type="predicted"/>
<dbReference type="OrthoDB" id="8193306at2759"/>
<organism evidence="2">
    <name type="scientific">Pectinophora gossypiella</name>
    <name type="common">Cotton pink bollworm</name>
    <name type="synonym">Depressaria gossypiella</name>
    <dbReference type="NCBI Taxonomy" id="13191"/>
    <lineage>
        <taxon>Eukaryota</taxon>
        <taxon>Metazoa</taxon>
        <taxon>Ecdysozoa</taxon>
        <taxon>Arthropoda</taxon>
        <taxon>Hexapoda</taxon>
        <taxon>Insecta</taxon>
        <taxon>Pterygota</taxon>
        <taxon>Neoptera</taxon>
        <taxon>Endopterygota</taxon>
        <taxon>Lepidoptera</taxon>
        <taxon>Glossata</taxon>
        <taxon>Ditrysia</taxon>
        <taxon>Gelechioidea</taxon>
        <taxon>Gelechiidae</taxon>
        <taxon>Apatetrinae</taxon>
        <taxon>Pectinophora</taxon>
    </lineage>
</organism>
<name>A0A1E1WB45_PECGO</name>
<protein>
    <submittedName>
        <fullName evidence="2">Uncharacterized protein</fullName>
    </submittedName>
</protein>
<reference evidence="2" key="1">
    <citation type="submission" date="2015-09" db="EMBL/GenBank/DDBJ databases">
        <title>De novo assembly of Pectinophora gossypiella (Pink Bollworm) gut transcriptome.</title>
        <authorList>
            <person name="Tassone E.E."/>
        </authorList>
    </citation>
    <scope>NUCLEOTIDE SEQUENCE</scope>
</reference>
<dbReference type="AlphaFoldDB" id="A0A1E1WB45"/>
<evidence type="ECO:0000313" key="2">
    <source>
        <dbReference type="EMBL" id="JAT84159.1"/>
    </source>
</evidence>
<dbReference type="EMBL" id="GDQN01006895">
    <property type="protein sequence ID" value="JAT84159.1"/>
    <property type="molecule type" value="Transcribed_RNA"/>
</dbReference>